<dbReference type="PANTHER" id="PTHR33116:SF86">
    <property type="entry name" value="REVERSE TRANSCRIPTASE DOMAIN-CONTAINING PROTEIN"/>
    <property type="match status" value="1"/>
</dbReference>
<dbReference type="Proteomes" id="UP000701853">
    <property type="component" value="Chromosome 9"/>
</dbReference>
<feature type="transmembrane region" description="Helical" evidence="1">
    <location>
        <begin position="103"/>
        <end position="125"/>
    </location>
</feature>
<dbReference type="PANTHER" id="PTHR33116">
    <property type="entry name" value="REVERSE TRANSCRIPTASE ZINC-BINDING DOMAIN-CONTAINING PROTEIN-RELATED-RELATED"/>
    <property type="match status" value="1"/>
</dbReference>
<sequence length="315" mass="35947">MSKAHDLEWNFLKKVMKKLGLRMLGLIRSCGVFRINSWSKRLLSYSGKEIFIKSILQSLSTYTFSIFLAPGGILEDMQSKISQIWWVGKERGRGWSMLAWDRVYLSKGMGGLAFVIFISLTWLSLADNITTVAKALENGFSWHVGDGSSIDICKHNWGFEGLNDDSLCSTTLTIHERKVKDLWNNNHMCWNKERVRELYGCTKGDQICKMPILANGLNNRRVLFHNLHGCYTFNFASRHSSSRWCVGHELLPMNAKITSIRQYFKNECPRCGVKEETLIHALKDCPTTQAILALKGLDNRLLVRDYSIALTGLKT</sequence>
<keyword evidence="1" id="KW-0472">Membrane</keyword>
<protein>
    <recommendedName>
        <fullName evidence="4">Reverse transcriptase zinc-binding domain-containing protein</fullName>
    </recommendedName>
</protein>
<comment type="caution">
    <text evidence="2">The sequence shown here is derived from an EMBL/GenBank/DDBJ whole genome shotgun (WGS) entry which is preliminary data.</text>
</comment>
<proteinExistence type="predicted"/>
<evidence type="ECO:0000313" key="3">
    <source>
        <dbReference type="Proteomes" id="UP000701853"/>
    </source>
</evidence>
<reference evidence="2 3" key="1">
    <citation type="journal article" date="2021" name="bioRxiv">
        <title>The Gossypium anomalum genome as a resource for cotton improvement and evolutionary analysis of hybrid incompatibility.</title>
        <authorList>
            <person name="Grover C.E."/>
            <person name="Yuan D."/>
            <person name="Arick M.A."/>
            <person name="Miller E.R."/>
            <person name="Hu G."/>
            <person name="Peterson D.G."/>
            <person name="Wendel J.F."/>
            <person name="Udall J.A."/>
        </authorList>
    </citation>
    <scope>NUCLEOTIDE SEQUENCE [LARGE SCALE GENOMIC DNA]</scope>
    <source>
        <strain evidence="2">JFW-Udall</strain>
        <tissue evidence="2">Leaf</tissue>
    </source>
</reference>
<keyword evidence="1" id="KW-1133">Transmembrane helix</keyword>
<dbReference type="EMBL" id="JAHUZN010000009">
    <property type="protein sequence ID" value="KAG8483019.1"/>
    <property type="molecule type" value="Genomic_DNA"/>
</dbReference>
<dbReference type="AlphaFoldDB" id="A0A8J5Z793"/>
<keyword evidence="3" id="KW-1185">Reference proteome</keyword>
<evidence type="ECO:0000256" key="1">
    <source>
        <dbReference type="SAM" id="Phobius"/>
    </source>
</evidence>
<evidence type="ECO:0008006" key="4">
    <source>
        <dbReference type="Google" id="ProtNLM"/>
    </source>
</evidence>
<accession>A0A8J5Z793</accession>
<dbReference type="OrthoDB" id="990874at2759"/>
<keyword evidence="1" id="KW-0812">Transmembrane</keyword>
<gene>
    <name evidence="2" type="ORF">CXB51_021874</name>
</gene>
<name>A0A8J5Z793_9ROSI</name>
<organism evidence="2 3">
    <name type="scientific">Gossypium anomalum</name>
    <dbReference type="NCBI Taxonomy" id="47600"/>
    <lineage>
        <taxon>Eukaryota</taxon>
        <taxon>Viridiplantae</taxon>
        <taxon>Streptophyta</taxon>
        <taxon>Embryophyta</taxon>
        <taxon>Tracheophyta</taxon>
        <taxon>Spermatophyta</taxon>
        <taxon>Magnoliopsida</taxon>
        <taxon>eudicotyledons</taxon>
        <taxon>Gunneridae</taxon>
        <taxon>Pentapetalae</taxon>
        <taxon>rosids</taxon>
        <taxon>malvids</taxon>
        <taxon>Malvales</taxon>
        <taxon>Malvaceae</taxon>
        <taxon>Malvoideae</taxon>
        <taxon>Gossypium</taxon>
    </lineage>
</organism>
<evidence type="ECO:0000313" key="2">
    <source>
        <dbReference type="EMBL" id="KAG8483019.1"/>
    </source>
</evidence>